<dbReference type="EMBL" id="CP062006">
    <property type="protein sequence ID" value="QTC88460.1"/>
    <property type="molecule type" value="Genomic_DNA"/>
</dbReference>
<proteinExistence type="predicted"/>
<evidence type="ECO:0000256" key="1">
    <source>
        <dbReference type="SAM" id="MobiDB-lite"/>
    </source>
</evidence>
<gene>
    <name evidence="3" type="ORF">IFE19_03450</name>
</gene>
<keyword evidence="4" id="KW-1185">Reference proteome</keyword>
<dbReference type="Proteomes" id="UP000663942">
    <property type="component" value="Chromosome"/>
</dbReference>
<keyword evidence="2" id="KW-0472">Membrane</keyword>
<reference evidence="3 4" key="1">
    <citation type="submission" date="2020-09" db="EMBL/GenBank/DDBJ databases">
        <title>Brevundimonas sp. LVF1 isolated from an oligotrophic pond in Goettingen, Germany.</title>
        <authorList>
            <person name="Friedrich I."/>
            <person name="Klassen A."/>
            <person name="Neubauer H."/>
            <person name="Schneider D."/>
            <person name="Hertel R."/>
            <person name="Daniel R."/>
        </authorList>
    </citation>
    <scope>NUCLEOTIDE SEQUENCE [LARGE SCALE GENOMIC DNA]</scope>
    <source>
        <strain evidence="3 4">LVF1</strain>
    </source>
</reference>
<name>A0ABX7SNT3_9CAUL</name>
<dbReference type="RefSeq" id="WP_207825687.1">
    <property type="nucleotide sequence ID" value="NZ_CP062006.1"/>
</dbReference>
<feature type="region of interest" description="Disordered" evidence="1">
    <location>
        <begin position="1"/>
        <end position="22"/>
    </location>
</feature>
<keyword evidence="2" id="KW-1133">Transmembrane helix</keyword>
<keyword evidence="2" id="KW-0812">Transmembrane</keyword>
<organism evidence="3 4">
    <name type="scientific">Brevundimonas pondensis</name>
    <dbReference type="NCBI Taxonomy" id="2774189"/>
    <lineage>
        <taxon>Bacteria</taxon>
        <taxon>Pseudomonadati</taxon>
        <taxon>Pseudomonadota</taxon>
        <taxon>Alphaproteobacteria</taxon>
        <taxon>Caulobacterales</taxon>
        <taxon>Caulobacteraceae</taxon>
        <taxon>Brevundimonas</taxon>
    </lineage>
</organism>
<evidence type="ECO:0000256" key="2">
    <source>
        <dbReference type="SAM" id="Phobius"/>
    </source>
</evidence>
<sequence length="49" mass="5023">MSASTDRTPDKSSASRRRSPNGLPNWLFIVLVAAVVVILGLLVAGATGG</sequence>
<accession>A0ABX7SNT3</accession>
<evidence type="ECO:0000313" key="3">
    <source>
        <dbReference type="EMBL" id="QTC88460.1"/>
    </source>
</evidence>
<protein>
    <submittedName>
        <fullName evidence="3">Uncharacterized protein</fullName>
    </submittedName>
</protein>
<feature type="transmembrane region" description="Helical" evidence="2">
    <location>
        <begin position="26"/>
        <end position="46"/>
    </location>
</feature>
<evidence type="ECO:0000313" key="4">
    <source>
        <dbReference type="Proteomes" id="UP000663942"/>
    </source>
</evidence>